<dbReference type="GO" id="GO:0046872">
    <property type="term" value="F:metal ion binding"/>
    <property type="evidence" value="ECO:0007669"/>
    <property type="project" value="UniProtKB-KW"/>
</dbReference>
<feature type="binding site" evidence="3">
    <location>
        <begin position="26"/>
        <end position="33"/>
    </location>
    <ligand>
        <name>GTP</name>
        <dbReference type="ChEBI" id="CHEBI:37565"/>
    </ligand>
</feature>
<dbReference type="Proteomes" id="UP000007879">
    <property type="component" value="Unassembled WGS sequence"/>
</dbReference>
<dbReference type="NCBIfam" id="TIGR00231">
    <property type="entry name" value="small_GTP"/>
    <property type="match status" value="2"/>
</dbReference>
<dbReference type="SMART" id="SM00174">
    <property type="entry name" value="RHO"/>
    <property type="match status" value="1"/>
</dbReference>
<reference evidence="6" key="1">
    <citation type="journal article" date="2010" name="Nature">
        <title>The Amphimedon queenslandica genome and the evolution of animal complexity.</title>
        <authorList>
            <person name="Srivastava M."/>
            <person name="Simakov O."/>
            <person name="Chapman J."/>
            <person name="Fahey B."/>
            <person name="Gauthier M.E."/>
            <person name="Mitros T."/>
            <person name="Richards G.S."/>
            <person name="Conaco C."/>
            <person name="Dacre M."/>
            <person name="Hellsten U."/>
            <person name="Larroux C."/>
            <person name="Putnam N.H."/>
            <person name="Stanke M."/>
            <person name="Adamska M."/>
            <person name="Darling A."/>
            <person name="Degnan S.M."/>
            <person name="Oakley T.H."/>
            <person name="Plachetzki D.C."/>
            <person name="Zhai Y."/>
            <person name="Adamski M."/>
            <person name="Calcino A."/>
            <person name="Cummins S.F."/>
            <person name="Goodstein D.M."/>
            <person name="Harris C."/>
            <person name="Jackson D.J."/>
            <person name="Leys S.P."/>
            <person name="Shu S."/>
            <person name="Woodcroft B.J."/>
            <person name="Vervoort M."/>
            <person name="Kosik K.S."/>
            <person name="Manning G."/>
            <person name="Degnan B.M."/>
            <person name="Rokhsar D.S."/>
        </authorList>
    </citation>
    <scope>NUCLEOTIDE SEQUENCE [LARGE SCALE GENOMIC DNA]</scope>
</reference>
<evidence type="ECO:0000256" key="1">
    <source>
        <dbReference type="ARBA" id="ARBA00022741"/>
    </source>
</evidence>
<feature type="binding site" evidence="3">
    <location>
        <position position="77"/>
    </location>
    <ligand>
        <name>GTP</name>
        <dbReference type="ChEBI" id="CHEBI:37565"/>
    </ligand>
</feature>
<keyword evidence="4" id="KW-0460">Magnesium</keyword>
<dbReference type="KEGG" id="aqu:100640087"/>
<dbReference type="InterPro" id="IPR005225">
    <property type="entry name" value="Small_GTP-bd"/>
</dbReference>
<dbReference type="InterPro" id="IPR050227">
    <property type="entry name" value="Rab"/>
</dbReference>
<dbReference type="GeneID" id="100640087"/>
<dbReference type="InterPro" id="IPR027417">
    <property type="entry name" value="P-loop_NTPase"/>
</dbReference>
<dbReference type="SMART" id="SM00173">
    <property type="entry name" value="RAS"/>
    <property type="match status" value="1"/>
</dbReference>
<dbReference type="GO" id="GO:0005525">
    <property type="term" value="F:GTP binding"/>
    <property type="evidence" value="ECO:0007669"/>
    <property type="project" value="UniProtKB-KW"/>
</dbReference>
<keyword evidence="1 3" id="KW-0547">Nucleotide-binding</keyword>
<dbReference type="PANTHER" id="PTHR47977">
    <property type="entry name" value="RAS-RELATED PROTEIN RAB"/>
    <property type="match status" value="1"/>
</dbReference>
<sequence length="330" mass="36140">MSLSMSLPPPTGDSMKSIEGKVVILGAQGVGKTSLVVRNMGGVFSDNISPTIGAAFFSLQVTLAGYRVKLQVWDTAGQEKFRSIAPMYYRKANAAVIVYDVNNEKSFQEAKEWVKGVGKTSLVVRNMGGVFSENVSPTIGASFFSLQMILAGFRIKLQVWDTAGQERFRSMAPMYYRKANAAMIVYDITNEKTFDEAKLWVNEVQSKVDLPMALSIVGNKTDLSKNRQVSMNKGTTFAHSLGAMFTETSAAENIGVKEAFLKVAQGITELYNNNLLMSTTISSSFPISATTSPLPVLNEKALADIYLYQTDSIGTNNDEEEKVKKSSWCC</sequence>
<dbReference type="Pfam" id="PF00071">
    <property type="entry name" value="Ras"/>
    <property type="match status" value="1"/>
</dbReference>
<dbReference type="FunFam" id="3.40.50.300:FF:003486">
    <property type="entry name" value="Major sperm protein"/>
    <property type="match status" value="1"/>
</dbReference>
<dbReference type="PROSITE" id="PS51421">
    <property type="entry name" value="RAS"/>
    <property type="match status" value="1"/>
</dbReference>
<dbReference type="PROSITE" id="PS51419">
    <property type="entry name" value="RAB"/>
    <property type="match status" value="1"/>
</dbReference>
<organism evidence="5 6">
    <name type="scientific">Amphimedon queenslandica</name>
    <name type="common">Sponge</name>
    <dbReference type="NCBI Taxonomy" id="400682"/>
    <lineage>
        <taxon>Eukaryota</taxon>
        <taxon>Metazoa</taxon>
        <taxon>Porifera</taxon>
        <taxon>Demospongiae</taxon>
        <taxon>Heteroscleromorpha</taxon>
        <taxon>Haplosclerida</taxon>
        <taxon>Niphatidae</taxon>
        <taxon>Amphimedon</taxon>
    </lineage>
</organism>
<dbReference type="PRINTS" id="PR00449">
    <property type="entry name" value="RASTRNSFRMNG"/>
</dbReference>
<evidence type="ECO:0000256" key="3">
    <source>
        <dbReference type="PIRSR" id="PIRSR606689-1"/>
    </source>
</evidence>
<dbReference type="InterPro" id="IPR001806">
    <property type="entry name" value="Small_GTPase"/>
</dbReference>
<evidence type="ECO:0000256" key="2">
    <source>
        <dbReference type="ARBA" id="ARBA00023134"/>
    </source>
</evidence>
<keyword evidence="6" id="KW-1185">Reference proteome</keyword>
<dbReference type="GO" id="GO:0003924">
    <property type="term" value="F:GTPase activity"/>
    <property type="evidence" value="ECO:0007669"/>
    <property type="project" value="InterPro"/>
</dbReference>
<dbReference type="Pfam" id="PF00025">
    <property type="entry name" value="Arf"/>
    <property type="match status" value="1"/>
</dbReference>
<dbReference type="SUPFAM" id="SSF52540">
    <property type="entry name" value="P-loop containing nucleoside triphosphate hydrolases"/>
    <property type="match status" value="2"/>
</dbReference>
<evidence type="ECO:0000256" key="4">
    <source>
        <dbReference type="PIRSR" id="PIRSR606689-2"/>
    </source>
</evidence>
<protein>
    <submittedName>
        <fullName evidence="5">Uncharacterized protein</fullName>
    </submittedName>
</protein>
<name>A0AAN0IRF6_AMPQE</name>
<reference evidence="5" key="2">
    <citation type="submission" date="2024-06" db="UniProtKB">
        <authorList>
            <consortium name="EnsemblMetazoa"/>
        </authorList>
    </citation>
    <scope>IDENTIFICATION</scope>
</reference>
<feature type="binding site" evidence="4">
    <location>
        <position position="33"/>
    </location>
    <ligand>
        <name>Mg(2+)</name>
        <dbReference type="ChEBI" id="CHEBI:18420"/>
    </ligand>
</feature>
<dbReference type="SMART" id="SM00176">
    <property type="entry name" value="RAN"/>
    <property type="match status" value="1"/>
</dbReference>
<evidence type="ECO:0000313" key="6">
    <source>
        <dbReference type="Proteomes" id="UP000007879"/>
    </source>
</evidence>
<accession>A0AAN0IRF6</accession>
<dbReference type="SMART" id="SM00175">
    <property type="entry name" value="RAB"/>
    <property type="match status" value="2"/>
</dbReference>
<dbReference type="FunFam" id="3.40.50.300:FF:000808">
    <property type="entry name" value="Small GTP-binding protein, putative"/>
    <property type="match status" value="1"/>
</dbReference>
<keyword evidence="4" id="KW-0479">Metal-binding</keyword>
<keyword evidence="2 3" id="KW-0342">GTP-binding</keyword>
<dbReference type="PROSITE" id="PS51420">
    <property type="entry name" value="RHO"/>
    <property type="match status" value="1"/>
</dbReference>
<dbReference type="InterPro" id="IPR006689">
    <property type="entry name" value="Small_GTPase_ARF/SAR"/>
</dbReference>
<dbReference type="RefSeq" id="XP_011407131.1">
    <property type="nucleotide sequence ID" value="XM_011408829.2"/>
</dbReference>
<feature type="binding site" evidence="4">
    <location>
        <position position="51"/>
    </location>
    <ligand>
        <name>Mg(2+)</name>
        <dbReference type="ChEBI" id="CHEBI:18420"/>
    </ligand>
</feature>
<proteinExistence type="predicted"/>
<evidence type="ECO:0000313" key="5">
    <source>
        <dbReference type="EnsemblMetazoa" id="XP_011407131.1"/>
    </source>
</evidence>
<dbReference type="Gene3D" id="3.40.50.300">
    <property type="entry name" value="P-loop containing nucleotide triphosphate hydrolases"/>
    <property type="match status" value="2"/>
</dbReference>
<dbReference type="AlphaFoldDB" id="A0AAN0IRF6"/>
<dbReference type="EnsemblMetazoa" id="XM_011408829.2">
    <property type="protein sequence ID" value="XP_011407131.1"/>
    <property type="gene ID" value="LOC100640087"/>
</dbReference>
<dbReference type="CDD" id="cd00154">
    <property type="entry name" value="Rab"/>
    <property type="match status" value="1"/>
</dbReference>